<comment type="caution">
    <text evidence="4">The sequence shown here is derived from an EMBL/GenBank/DDBJ whole genome shotgun (WGS) entry which is preliminary data.</text>
</comment>
<dbReference type="PROSITE" id="PS01173">
    <property type="entry name" value="LIPASE_GDXG_HIS"/>
    <property type="match status" value="1"/>
</dbReference>
<evidence type="ECO:0000313" key="5">
    <source>
        <dbReference type="Proteomes" id="UP000246352"/>
    </source>
</evidence>
<dbReference type="InterPro" id="IPR029058">
    <property type="entry name" value="AB_hydrolase_fold"/>
</dbReference>
<evidence type="ECO:0000256" key="1">
    <source>
        <dbReference type="ARBA" id="ARBA00010515"/>
    </source>
</evidence>
<organism evidence="4 5">
    <name type="scientific">Hoeflea marina</name>
    <dbReference type="NCBI Taxonomy" id="274592"/>
    <lineage>
        <taxon>Bacteria</taxon>
        <taxon>Pseudomonadati</taxon>
        <taxon>Pseudomonadota</taxon>
        <taxon>Alphaproteobacteria</taxon>
        <taxon>Hyphomicrobiales</taxon>
        <taxon>Rhizobiaceae</taxon>
        <taxon>Hoeflea</taxon>
    </lineage>
</organism>
<dbReference type="Proteomes" id="UP000246352">
    <property type="component" value="Unassembled WGS sequence"/>
</dbReference>
<evidence type="ECO:0000256" key="2">
    <source>
        <dbReference type="ARBA" id="ARBA00022801"/>
    </source>
</evidence>
<dbReference type="InterPro" id="IPR050466">
    <property type="entry name" value="Carboxylest/Gibb_receptor"/>
</dbReference>
<evidence type="ECO:0000313" key="4">
    <source>
        <dbReference type="EMBL" id="PWV98853.1"/>
    </source>
</evidence>
<dbReference type="AlphaFoldDB" id="A0A317PLC1"/>
<dbReference type="InterPro" id="IPR013094">
    <property type="entry name" value="AB_hydrolase_3"/>
</dbReference>
<dbReference type="PANTHER" id="PTHR23024:SF24">
    <property type="entry name" value="ALPHA_BETA HYDROLASE FOLD-3 DOMAIN-CONTAINING PROTEIN"/>
    <property type="match status" value="1"/>
</dbReference>
<dbReference type="Gene3D" id="3.40.50.1820">
    <property type="entry name" value="alpha/beta hydrolase"/>
    <property type="match status" value="1"/>
</dbReference>
<dbReference type="Pfam" id="PF07859">
    <property type="entry name" value="Abhydrolase_3"/>
    <property type="match status" value="1"/>
</dbReference>
<reference evidence="4 5" key="1">
    <citation type="submission" date="2018-05" db="EMBL/GenBank/DDBJ databases">
        <title>Genomic Encyclopedia of Type Strains, Phase IV (KMG-IV): sequencing the most valuable type-strain genomes for metagenomic binning, comparative biology and taxonomic classification.</title>
        <authorList>
            <person name="Goeker M."/>
        </authorList>
    </citation>
    <scope>NUCLEOTIDE SEQUENCE [LARGE SCALE GENOMIC DNA]</scope>
    <source>
        <strain evidence="4 5">DSM 16791</strain>
    </source>
</reference>
<protein>
    <submittedName>
        <fullName evidence="4">Acetyl esterase</fullName>
    </submittedName>
</protein>
<name>A0A317PLC1_9HYPH</name>
<gene>
    <name evidence="4" type="ORF">DFR52_104143</name>
</gene>
<comment type="similarity">
    <text evidence="1">Belongs to the 'GDXG' lipolytic enzyme family.</text>
</comment>
<accession>A0A317PLC1</accession>
<dbReference type="SUPFAM" id="SSF53474">
    <property type="entry name" value="alpha/beta-Hydrolases"/>
    <property type="match status" value="1"/>
</dbReference>
<proteinExistence type="inferred from homology"/>
<keyword evidence="5" id="KW-1185">Reference proteome</keyword>
<sequence>MQDHGMDDTQPVPEEAGILEFLRLCESFYPADAVEASVERQRLWYDALCAQFDRPLPDGMTAVDAAIAGVPTRRYRPQAVTARTVLVYIHGGGFVVGSLDSHQAICAELAEFCGAELVALDYRLAPEHRWPAQGEDCWAVLQELLADGSRLVVIGDSAGGNLAAGLAIRARDAGLSGIVGQALVYPGLGGDLVSGSYVEMAAAPGLSTADVRYYREILQAPQGDPVAFPLQAERLGGLPPAFVTVAHFDPLRDDGRHYAARLAEAGVDVQFREEPQMVHAWLRARHMSEGARAGFEALCSAVQRMIREGEGPAADA</sequence>
<feature type="domain" description="Alpha/beta hydrolase fold-3" evidence="3">
    <location>
        <begin position="86"/>
        <end position="282"/>
    </location>
</feature>
<dbReference type="PANTHER" id="PTHR23024">
    <property type="entry name" value="ARYLACETAMIDE DEACETYLASE"/>
    <property type="match status" value="1"/>
</dbReference>
<keyword evidence="2" id="KW-0378">Hydrolase</keyword>
<evidence type="ECO:0000259" key="3">
    <source>
        <dbReference type="Pfam" id="PF07859"/>
    </source>
</evidence>
<dbReference type="EMBL" id="QGTR01000004">
    <property type="protein sequence ID" value="PWV98853.1"/>
    <property type="molecule type" value="Genomic_DNA"/>
</dbReference>
<dbReference type="GO" id="GO:0034338">
    <property type="term" value="F:short-chain carboxylesterase activity"/>
    <property type="evidence" value="ECO:0007669"/>
    <property type="project" value="TreeGrafter"/>
</dbReference>
<dbReference type="InterPro" id="IPR002168">
    <property type="entry name" value="Lipase_GDXG_HIS_AS"/>
</dbReference>